<accession>A0A8C6MXB4</accession>
<protein>
    <submittedName>
        <fullName evidence="2">Uncharacterized protein</fullName>
    </submittedName>
</protein>
<reference evidence="2" key="2">
    <citation type="submission" date="2025-09" db="UniProtKB">
        <authorList>
            <consortium name="Ensembl"/>
        </authorList>
    </citation>
    <scope>IDENTIFICATION</scope>
</reference>
<dbReference type="Ensembl" id="ENSMSIT00000025117.1">
    <property type="protein sequence ID" value="ENSMSIP00000019899.1"/>
    <property type="gene ID" value="ENSMSIG00000016906.1"/>
</dbReference>
<feature type="region of interest" description="Disordered" evidence="1">
    <location>
        <begin position="40"/>
        <end position="79"/>
    </location>
</feature>
<reference evidence="2" key="1">
    <citation type="submission" date="2025-08" db="UniProtKB">
        <authorList>
            <consortium name="Ensembl"/>
        </authorList>
    </citation>
    <scope>IDENTIFICATION</scope>
</reference>
<organism evidence="2 3">
    <name type="scientific">Mus spicilegus</name>
    <name type="common">Mound-building mouse</name>
    <dbReference type="NCBI Taxonomy" id="10103"/>
    <lineage>
        <taxon>Eukaryota</taxon>
        <taxon>Metazoa</taxon>
        <taxon>Chordata</taxon>
        <taxon>Craniata</taxon>
        <taxon>Vertebrata</taxon>
        <taxon>Euteleostomi</taxon>
        <taxon>Mammalia</taxon>
        <taxon>Eutheria</taxon>
        <taxon>Euarchontoglires</taxon>
        <taxon>Glires</taxon>
        <taxon>Rodentia</taxon>
        <taxon>Myomorpha</taxon>
        <taxon>Muroidea</taxon>
        <taxon>Muridae</taxon>
        <taxon>Murinae</taxon>
        <taxon>Mus</taxon>
        <taxon>Mus</taxon>
    </lineage>
</organism>
<evidence type="ECO:0000313" key="3">
    <source>
        <dbReference type="Proteomes" id="UP000694415"/>
    </source>
</evidence>
<keyword evidence="3" id="KW-1185">Reference proteome</keyword>
<evidence type="ECO:0000313" key="2">
    <source>
        <dbReference type="Ensembl" id="ENSMSIP00000019899.1"/>
    </source>
</evidence>
<dbReference type="Proteomes" id="UP000694415">
    <property type="component" value="Unplaced"/>
</dbReference>
<evidence type="ECO:0000256" key="1">
    <source>
        <dbReference type="SAM" id="MobiDB-lite"/>
    </source>
</evidence>
<dbReference type="AlphaFoldDB" id="A0A8C6MXB4"/>
<name>A0A8C6MXB4_MUSSI</name>
<sequence>KTDKDFLPGVTGKSSLPFLRECFTRSLTVGWFPRENRCPRSLWTPGNSPQTGFPGCGPGRVGSQQPSGGHRSQTSLELPRCPTPQPVLLTCEFELRALDGEEKKL</sequence>
<proteinExistence type="predicted"/>
<feature type="compositionally biased region" description="Polar residues" evidence="1">
    <location>
        <begin position="62"/>
        <end position="76"/>
    </location>
</feature>
<dbReference type="GeneTree" id="ENSGT01140000286629"/>